<name>A0A495IY39_9SPHI</name>
<sequence length="173" mass="20163">MRYLLTLLSITVILSCSHSRNEITKIEFARSGAWQDWGAAVSIDSTLTYQYYGGKQQDRHYYIGKVSSEFWDTLNRKLAKIDLNNARSEDKQSVVDVHYYELITYWHGNRKRFVRSSFIVTDSLSHFAAWINNSNKRVNLNIISKPINFETTFQNTPLLPNIKNIKFPPPIKL</sequence>
<evidence type="ECO:0000313" key="1">
    <source>
        <dbReference type="EMBL" id="RKR81620.1"/>
    </source>
</evidence>
<gene>
    <name evidence="1" type="ORF">BDD43_1770</name>
</gene>
<proteinExistence type="predicted"/>
<comment type="caution">
    <text evidence="1">The sequence shown here is derived from an EMBL/GenBank/DDBJ whole genome shotgun (WGS) entry which is preliminary data.</text>
</comment>
<dbReference type="EMBL" id="RBKU01000001">
    <property type="protein sequence ID" value="RKR81620.1"/>
    <property type="molecule type" value="Genomic_DNA"/>
</dbReference>
<dbReference type="AlphaFoldDB" id="A0A495IY39"/>
<evidence type="ECO:0008006" key="3">
    <source>
        <dbReference type="Google" id="ProtNLM"/>
    </source>
</evidence>
<protein>
    <recommendedName>
        <fullName evidence="3">Lipoprotein</fullName>
    </recommendedName>
</protein>
<reference evidence="1 2" key="1">
    <citation type="submission" date="2018-10" db="EMBL/GenBank/DDBJ databases">
        <title>Genomic Encyclopedia of Archaeal and Bacterial Type Strains, Phase II (KMG-II): from individual species to whole genera.</title>
        <authorList>
            <person name="Goeker M."/>
        </authorList>
    </citation>
    <scope>NUCLEOTIDE SEQUENCE [LARGE SCALE GENOMIC DNA]</scope>
    <source>
        <strain evidence="1 2">DSM 18602</strain>
    </source>
</reference>
<organism evidence="1 2">
    <name type="scientific">Mucilaginibacter gracilis</name>
    <dbReference type="NCBI Taxonomy" id="423350"/>
    <lineage>
        <taxon>Bacteria</taxon>
        <taxon>Pseudomonadati</taxon>
        <taxon>Bacteroidota</taxon>
        <taxon>Sphingobacteriia</taxon>
        <taxon>Sphingobacteriales</taxon>
        <taxon>Sphingobacteriaceae</taxon>
        <taxon>Mucilaginibacter</taxon>
    </lineage>
</organism>
<dbReference type="RefSeq" id="WP_121197305.1">
    <property type="nucleotide sequence ID" value="NZ_RBKU01000001.1"/>
</dbReference>
<accession>A0A495IY39</accession>
<evidence type="ECO:0000313" key="2">
    <source>
        <dbReference type="Proteomes" id="UP000268007"/>
    </source>
</evidence>
<dbReference type="OrthoDB" id="799625at2"/>
<dbReference type="PROSITE" id="PS51257">
    <property type="entry name" value="PROKAR_LIPOPROTEIN"/>
    <property type="match status" value="1"/>
</dbReference>
<keyword evidence="2" id="KW-1185">Reference proteome</keyword>
<dbReference type="Proteomes" id="UP000268007">
    <property type="component" value="Unassembled WGS sequence"/>
</dbReference>